<accession>A0A1C9W654</accession>
<dbReference type="KEGG" id="micc:AUP74_01160"/>
<name>A0A1C9W654_9GAMM</name>
<dbReference type="PIRSF" id="PIRSF016482">
    <property type="entry name" value="PilO"/>
    <property type="match status" value="1"/>
</dbReference>
<dbReference type="Gene3D" id="3.30.70.60">
    <property type="match status" value="1"/>
</dbReference>
<dbReference type="PATRIC" id="fig|1769779.3.peg.1181"/>
<dbReference type="GO" id="GO:0043683">
    <property type="term" value="P:type IV pilus assembly"/>
    <property type="evidence" value="ECO:0007669"/>
    <property type="project" value="InterPro"/>
</dbReference>
<dbReference type="Gene3D" id="1.10.287.540">
    <property type="entry name" value="Helix hairpin bin"/>
    <property type="match status" value="1"/>
</dbReference>
<evidence type="ECO:0000313" key="3">
    <source>
        <dbReference type="EMBL" id="AOS96622.1"/>
    </source>
</evidence>
<dbReference type="Pfam" id="PF04350">
    <property type="entry name" value="PilO"/>
    <property type="match status" value="1"/>
</dbReference>
<sequence length="206" mass="23153" precursor="true">MALEDTLKKLNELDINDIDFSRVGVWPLAGRIALLLIISLALVGGGYYFMISDRYQQLEFAANKERELFTKFEKKSFEAANLDAYREQLAEMEETFGALLKQLPKDTEVPGLLEDIDEFGRGSGLTIQKIALEEEQVGEFYVELPIRIEVQGGYHEFGAFVSGIAGMPRIVTLHDFNIDTSKDGGALLNMVINAKTYRYKEQGEEG</sequence>
<dbReference type="GO" id="GO:0043107">
    <property type="term" value="P:type IV pilus-dependent motility"/>
    <property type="evidence" value="ECO:0007669"/>
    <property type="project" value="InterPro"/>
</dbReference>
<keyword evidence="2" id="KW-0472">Membrane</keyword>
<keyword evidence="4" id="KW-1185">Reference proteome</keyword>
<dbReference type="PANTHER" id="PTHR39555">
    <property type="entry name" value="FIMBRIAL ASSEMBLY PROTEIN PILO-LIKE PROTEIN-RELATED"/>
    <property type="match status" value="1"/>
</dbReference>
<dbReference type="EMBL" id="CP014143">
    <property type="protein sequence ID" value="AOS96622.1"/>
    <property type="molecule type" value="Genomic_DNA"/>
</dbReference>
<protein>
    <submittedName>
        <fullName evidence="3">Pilus assembly protein, PilO</fullName>
    </submittedName>
</protein>
<dbReference type="STRING" id="1769779.AUP74_01160"/>
<feature type="coiled-coil region" evidence="1">
    <location>
        <begin position="75"/>
        <end position="102"/>
    </location>
</feature>
<dbReference type="PANTHER" id="PTHR39555:SF1">
    <property type="entry name" value="TYPE IV PILUS INNER MEMBRANE COMPONENT PILO"/>
    <property type="match status" value="1"/>
</dbReference>
<dbReference type="RefSeq" id="WP_069946739.1">
    <property type="nucleotide sequence ID" value="NZ_CP014143.1"/>
</dbReference>
<reference evidence="4" key="1">
    <citation type="submission" date="2016-01" db="EMBL/GenBank/DDBJ databases">
        <title>Complete genome sequence of Microbulbifer sp. CCB-MM1, a halophile isolated from Matang Mangrove Forest, Perak.</title>
        <authorList>
            <person name="Moh T.H."/>
            <person name="Dinesh B."/>
            <person name="Lau N.-S."/>
            <person name="Go F."/>
            <person name="Alexander Chong S.-C."/>
        </authorList>
    </citation>
    <scope>NUCLEOTIDE SEQUENCE [LARGE SCALE GENOMIC DNA]</scope>
    <source>
        <strain evidence="4">CCB-MM1</strain>
    </source>
</reference>
<keyword evidence="2" id="KW-1133">Transmembrane helix</keyword>
<evidence type="ECO:0000256" key="2">
    <source>
        <dbReference type="SAM" id="Phobius"/>
    </source>
</evidence>
<feature type="transmembrane region" description="Helical" evidence="2">
    <location>
        <begin position="28"/>
        <end position="50"/>
    </location>
</feature>
<organism evidence="3 4">
    <name type="scientific">Microbulbifer aggregans</name>
    <dbReference type="NCBI Taxonomy" id="1769779"/>
    <lineage>
        <taxon>Bacteria</taxon>
        <taxon>Pseudomonadati</taxon>
        <taxon>Pseudomonadota</taxon>
        <taxon>Gammaproteobacteria</taxon>
        <taxon>Cellvibrionales</taxon>
        <taxon>Microbulbiferaceae</taxon>
        <taxon>Microbulbifer</taxon>
    </lineage>
</organism>
<dbReference type="InterPro" id="IPR014717">
    <property type="entry name" value="Transl_elong_EF1B/ribsomal_bS6"/>
</dbReference>
<gene>
    <name evidence="3" type="ORF">AUP74_01160</name>
</gene>
<dbReference type="OrthoDB" id="9802133at2"/>
<dbReference type="Proteomes" id="UP000095672">
    <property type="component" value="Chromosome"/>
</dbReference>
<evidence type="ECO:0000256" key="1">
    <source>
        <dbReference type="SAM" id="Coils"/>
    </source>
</evidence>
<keyword evidence="1" id="KW-0175">Coiled coil</keyword>
<keyword evidence="2" id="KW-0812">Transmembrane</keyword>
<dbReference type="InterPro" id="IPR007445">
    <property type="entry name" value="PilO"/>
</dbReference>
<proteinExistence type="predicted"/>
<evidence type="ECO:0000313" key="4">
    <source>
        <dbReference type="Proteomes" id="UP000095672"/>
    </source>
</evidence>
<dbReference type="AlphaFoldDB" id="A0A1C9W654"/>